<organism evidence="1">
    <name type="scientific">Rhipicephalus microplus</name>
    <name type="common">Cattle tick</name>
    <name type="synonym">Boophilus microplus</name>
    <dbReference type="NCBI Taxonomy" id="6941"/>
    <lineage>
        <taxon>Eukaryota</taxon>
        <taxon>Metazoa</taxon>
        <taxon>Ecdysozoa</taxon>
        <taxon>Arthropoda</taxon>
        <taxon>Chelicerata</taxon>
        <taxon>Arachnida</taxon>
        <taxon>Acari</taxon>
        <taxon>Parasitiformes</taxon>
        <taxon>Ixodida</taxon>
        <taxon>Ixodoidea</taxon>
        <taxon>Ixodidae</taxon>
        <taxon>Rhipicephalinae</taxon>
        <taxon>Rhipicephalus</taxon>
        <taxon>Boophilus</taxon>
    </lineage>
</organism>
<sequence length="108" mass="12546">MFSILRILCRTHQPFYKGRTHIWNISAEPCRNCLLCVRSCNLSAGTFYPSMANKNKRILQLVSPFTDRTLHLRRMRSCLLLDVPKPFHIFAIPASILNRFIMKYAASC</sequence>
<dbReference type="AlphaFoldDB" id="A0A6G5AFX8"/>
<reference evidence="1" key="1">
    <citation type="submission" date="2020-03" db="EMBL/GenBank/DDBJ databases">
        <title>A transcriptome and proteome of the tick Rhipicephalus microplus shaped by the genetic composition of its hosts and developmental stage.</title>
        <authorList>
            <person name="Garcia G.R."/>
            <person name="Ribeiro J.M.C."/>
            <person name="Maruyama S.R."/>
            <person name="Gardinasse L.G."/>
            <person name="Nelson K."/>
            <person name="Ferreira B.R."/>
            <person name="Andrade T.G."/>
            <person name="Santos I.K.F.M."/>
        </authorList>
    </citation>
    <scope>NUCLEOTIDE SEQUENCE</scope>
    <source>
        <strain evidence="1">NSGR</strain>
        <tissue evidence="1">Salivary glands</tissue>
    </source>
</reference>
<accession>A0A6G5AFX8</accession>
<proteinExistence type="predicted"/>
<name>A0A6G5AFX8_RHIMP</name>
<dbReference type="SUPFAM" id="SSF54862">
    <property type="entry name" value="4Fe-4S ferredoxins"/>
    <property type="match status" value="1"/>
</dbReference>
<evidence type="ECO:0000313" key="1">
    <source>
        <dbReference type="EMBL" id="NIE49901.1"/>
    </source>
</evidence>
<protein>
    <submittedName>
        <fullName evidence="1">Uncharacterized protein</fullName>
    </submittedName>
</protein>
<dbReference type="EMBL" id="GIKN01007628">
    <property type="protein sequence ID" value="NIE49901.1"/>
    <property type="molecule type" value="Transcribed_RNA"/>
</dbReference>